<dbReference type="InterPro" id="IPR015943">
    <property type="entry name" value="WD40/YVTN_repeat-like_dom_sf"/>
</dbReference>
<feature type="transmembrane region" description="Helical" evidence="2">
    <location>
        <begin position="127"/>
        <end position="149"/>
    </location>
</feature>
<name>A0A1Y0C8W2_9MYCO</name>
<feature type="region of interest" description="Disordered" evidence="1">
    <location>
        <begin position="25"/>
        <end position="122"/>
    </location>
</feature>
<keyword evidence="5" id="KW-1185">Reference proteome</keyword>
<dbReference type="AlphaFoldDB" id="A0A1Y0C8W2"/>
<dbReference type="InterPro" id="IPR002372">
    <property type="entry name" value="PQQ_rpt_dom"/>
</dbReference>
<dbReference type="InterPro" id="IPR011047">
    <property type="entry name" value="Quinoprotein_ADH-like_sf"/>
</dbReference>
<reference evidence="4 5" key="1">
    <citation type="submission" date="2017-04" db="EMBL/GenBank/DDBJ databases">
        <title>Whole Genome Sequence of 1,4-Dioxane Degrading Bacterium Mycobacterium dioxanotrophicus PH-06.</title>
        <authorList>
            <person name="He Y."/>
        </authorList>
    </citation>
    <scope>NUCLEOTIDE SEQUENCE [LARGE SCALE GENOMIC DNA]</scope>
    <source>
        <strain evidence="4 5">PH-06</strain>
    </source>
</reference>
<keyword evidence="2" id="KW-0472">Membrane</keyword>
<organism evidence="4 5">
    <name type="scientific">Mycobacterium dioxanotrophicus</name>
    <dbReference type="NCBI Taxonomy" id="482462"/>
    <lineage>
        <taxon>Bacteria</taxon>
        <taxon>Bacillati</taxon>
        <taxon>Actinomycetota</taxon>
        <taxon>Actinomycetes</taxon>
        <taxon>Mycobacteriales</taxon>
        <taxon>Mycobacteriaceae</taxon>
        <taxon>Mycobacterium</taxon>
    </lineage>
</organism>
<feature type="compositionally biased region" description="Polar residues" evidence="1">
    <location>
        <begin position="27"/>
        <end position="51"/>
    </location>
</feature>
<evidence type="ECO:0000313" key="5">
    <source>
        <dbReference type="Proteomes" id="UP000195331"/>
    </source>
</evidence>
<dbReference type="Gene3D" id="2.130.10.10">
    <property type="entry name" value="YVTN repeat-like/Quinoprotein amine dehydrogenase"/>
    <property type="match status" value="2"/>
</dbReference>
<evidence type="ECO:0000256" key="2">
    <source>
        <dbReference type="SAM" id="Phobius"/>
    </source>
</evidence>
<dbReference type="Proteomes" id="UP000195331">
    <property type="component" value="Chromosome"/>
</dbReference>
<evidence type="ECO:0000259" key="3">
    <source>
        <dbReference type="Pfam" id="PF13360"/>
    </source>
</evidence>
<feature type="domain" description="Pyrrolo-quinoline quinone repeat" evidence="3">
    <location>
        <begin position="224"/>
        <end position="466"/>
    </location>
</feature>
<evidence type="ECO:0000313" key="4">
    <source>
        <dbReference type="EMBL" id="ART71683.1"/>
    </source>
</evidence>
<sequence>MTDKDKRNVKTTIYADYDRVMKEWAGSRSSNHPCGQGANLQYTPHVNQWGSSPWGDNDGQPGASGSTESPFDAPEVRQEAPPVFGASPGFPTYPQTQAWGQPPQPGYGYPPQFAPQTPDGPRHRGKVIGIVVSAVVVVLALVIGSVVVWKFSSGGSDADTDTTAGKAEVASAEARPPAEIKLPSLSAAPTTLWSYPPAGDSSSYMSVLGGDSKTVIVKLGDSIIGLDAAGGSQLWQQPWPKSNGDYVYCVVGTSGDTAMCVGDKTAAIVDMLTGTTKSTVSGQSGSSGHSGSGLLAYVDNTNGVTVFDDSGQQLWTKSMTGVVQPLLDQRIIAAKAPTGTKFYDAKTGDDLFSIGIVDDLIATSRGIAVSVRGSSVDVQPDRYPKQRIDFYSFTGKKAWSIPEDAHYRLPHTALLTSYTLPRSVENSTSGVALPIVYSEDNGEIAGVDDATGEIRWSQQVPLVPHTLPSLSGIGDLCIVAIPTAEPGAGAPRVRVRKCTDATGALVADAQGGSGPGLVAVNGDQTVIGGLGSDATTAYDAATGQQLWQLGRDAGTFTLVGDALYSASLGRVSRVS</sequence>
<proteinExistence type="predicted"/>
<dbReference type="Pfam" id="PF13360">
    <property type="entry name" value="PQQ_2"/>
    <property type="match status" value="1"/>
</dbReference>
<evidence type="ECO:0000256" key="1">
    <source>
        <dbReference type="SAM" id="MobiDB-lite"/>
    </source>
</evidence>
<accession>A0A1Y0C8W2</accession>
<dbReference type="EMBL" id="CP020809">
    <property type="protein sequence ID" value="ART71683.1"/>
    <property type="molecule type" value="Genomic_DNA"/>
</dbReference>
<keyword evidence="2" id="KW-1133">Transmembrane helix</keyword>
<dbReference type="SUPFAM" id="SSF50998">
    <property type="entry name" value="Quinoprotein alcohol dehydrogenase-like"/>
    <property type="match status" value="1"/>
</dbReference>
<gene>
    <name evidence="4" type="ORF">BTO20_26880</name>
</gene>
<keyword evidence="2" id="KW-0812">Transmembrane</keyword>
<dbReference type="KEGG" id="mdx:BTO20_26880"/>
<protein>
    <recommendedName>
        <fullName evidence="3">Pyrrolo-quinoline quinone repeat domain-containing protein</fullName>
    </recommendedName>
</protein>